<gene>
    <name evidence="1" type="ORF">METZ01_LOCUS394772</name>
</gene>
<dbReference type="AlphaFoldDB" id="A0A382V7M9"/>
<sequence>MTPPAGDLPDEGYSFQRTWKIKTKPDLIKTY</sequence>
<proteinExistence type="predicted"/>
<protein>
    <submittedName>
        <fullName evidence="1">Uncharacterized protein</fullName>
    </submittedName>
</protein>
<name>A0A382V7M9_9ZZZZ</name>
<organism evidence="1">
    <name type="scientific">marine metagenome</name>
    <dbReference type="NCBI Taxonomy" id="408172"/>
    <lineage>
        <taxon>unclassified sequences</taxon>
        <taxon>metagenomes</taxon>
        <taxon>ecological metagenomes</taxon>
    </lineage>
</organism>
<evidence type="ECO:0000313" key="1">
    <source>
        <dbReference type="EMBL" id="SVD41918.1"/>
    </source>
</evidence>
<reference evidence="1" key="1">
    <citation type="submission" date="2018-05" db="EMBL/GenBank/DDBJ databases">
        <authorList>
            <person name="Lanie J.A."/>
            <person name="Ng W.-L."/>
            <person name="Kazmierczak K.M."/>
            <person name="Andrzejewski T.M."/>
            <person name="Davidsen T.M."/>
            <person name="Wayne K.J."/>
            <person name="Tettelin H."/>
            <person name="Glass J.I."/>
            <person name="Rusch D."/>
            <person name="Podicherti R."/>
            <person name="Tsui H.-C.T."/>
            <person name="Winkler M.E."/>
        </authorList>
    </citation>
    <scope>NUCLEOTIDE SEQUENCE</scope>
</reference>
<accession>A0A382V7M9</accession>
<dbReference type="EMBL" id="UINC01149439">
    <property type="protein sequence ID" value="SVD41918.1"/>
    <property type="molecule type" value="Genomic_DNA"/>
</dbReference>